<dbReference type="PANTHER" id="PTHR37484">
    <property type="entry name" value="ROD SHAPE-DETERMINING PROTEIN MRED"/>
    <property type="match status" value="1"/>
</dbReference>
<dbReference type="RefSeq" id="WP_167181209.1">
    <property type="nucleotide sequence ID" value="NZ_JAAONZ010000001.1"/>
</dbReference>
<evidence type="ECO:0000256" key="1">
    <source>
        <dbReference type="ARBA" id="ARBA00004651"/>
    </source>
</evidence>
<keyword evidence="8" id="KW-0997">Cell inner membrane</keyword>
<dbReference type="PIRSF" id="PIRSF018472">
    <property type="entry name" value="MreD_proteobac"/>
    <property type="match status" value="1"/>
</dbReference>
<evidence type="ECO:0000256" key="3">
    <source>
        <dbReference type="ARBA" id="ARBA00022475"/>
    </source>
</evidence>
<comment type="subcellular location">
    <subcellularLocation>
        <location evidence="8">Cell inner membrane</location>
    </subcellularLocation>
    <subcellularLocation>
        <location evidence="1">Cell membrane</location>
        <topology evidence="1">Multi-pass membrane protein</topology>
    </subcellularLocation>
</comment>
<keyword evidence="4 9" id="KW-0812">Transmembrane</keyword>
<evidence type="ECO:0000256" key="6">
    <source>
        <dbReference type="ARBA" id="ARBA00022989"/>
    </source>
</evidence>
<keyword evidence="6 9" id="KW-1133">Transmembrane helix</keyword>
<dbReference type="GO" id="GO:0005886">
    <property type="term" value="C:plasma membrane"/>
    <property type="evidence" value="ECO:0007669"/>
    <property type="project" value="UniProtKB-SubCell"/>
</dbReference>
<proteinExistence type="inferred from homology"/>
<dbReference type="InterPro" id="IPR007227">
    <property type="entry name" value="Cell_shape_determining_MreD"/>
</dbReference>
<evidence type="ECO:0000313" key="10">
    <source>
        <dbReference type="EMBL" id="NHO64320.1"/>
    </source>
</evidence>
<dbReference type="InterPro" id="IPR026034">
    <property type="entry name" value="MreD_proteobac"/>
</dbReference>
<keyword evidence="7 8" id="KW-0472">Membrane</keyword>
<keyword evidence="11" id="KW-1185">Reference proteome</keyword>
<feature type="transmembrane region" description="Helical" evidence="9">
    <location>
        <begin position="127"/>
        <end position="150"/>
    </location>
</feature>
<dbReference type="Pfam" id="PF04093">
    <property type="entry name" value="MreD"/>
    <property type="match status" value="1"/>
</dbReference>
<dbReference type="EMBL" id="JAAONZ010000001">
    <property type="protein sequence ID" value="NHO64320.1"/>
    <property type="molecule type" value="Genomic_DNA"/>
</dbReference>
<keyword evidence="5 8" id="KW-0133">Cell shape</keyword>
<organism evidence="10 11">
    <name type="scientific">Pseudomaricurvus hydrocarbonicus</name>
    <dbReference type="NCBI Taxonomy" id="1470433"/>
    <lineage>
        <taxon>Bacteria</taxon>
        <taxon>Pseudomonadati</taxon>
        <taxon>Pseudomonadota</taxon>
        <taxon>Gammaproteobacteria</taxon>
        <taxon>Cellvibrionales</taxon>
        <taxon>Cellvibrionaceae</taxon>
        <taxon>Pseudomaricurvus</taxon>
    </lineage>
</organism>
<evidence type="ECO:0000256" key="5">
    <source>
        <dbReference type="ARBA" id="ARBA00022960"/>
    </source>
</evidence>
<dbReference type="Proteomes" id="UP000787472">
    <property type="component" value="Unassembled WGS sequence"/>
</dbReference>
<evidence type="ECO:0000256" key="7">
    <source>
        <dbReference type="ARBA" id="ARBA00023136"/>
    </source>
</evidence>
<dbReference type="PANTHER" id="PTHR37484:SF1">
    <property type="entry name" value="ROD SHAPE-DETERMINING PROTEIN MRED"/>
    <property type="match status" value="1"/>
</dbReference>
<evidence type="ECO:0000256" key="8">
    <source>
        <dbReference type="PIRNR" id="PIRNR018472"/>
    </source>
</evidence>
<feature type="transmembrane region" description="Helical" evidence="9">
    <location>
        <begin position="97"/>
        <end position="115"/>
    </location>
</feature>
<evidence type="ECO:0000313" key="11">
    <source>
        <dbReference type="Proteomes" id="UP000787472"/>
    </source>
</evidence>
<protein>
    <recommendedName>
        <fullName evidence="8">Rod shape-determining protein MreD</fullName>
    </recommendedName>
</protein>
<feature type="transmembrane region" description="Helical" evidence="9">
    <location>
        <begin position="6"/>
        <end position="27"/>
    </location>
</feature>
<reference evidence="10" key="1">
    <citation type="submission" date="2020-03" db="EMBL/GenBank/DDBJ databases">
        <authorList>
            <person name="Guo F."/>
        </authorList>
    </citation>
    <scope>NUCLEOTIDE SEQUENCE</scope>
    <source>
        <strain evidence="10">JCM 30134</strain>
    </source>
</reference>
<gene>
    <name evidence="10" type="primary">mreD</name>
    <name evidence="10" type="ORF">G8770_02005</name>
</gene>
<comment type="function">
    <text evidence="8">Involved in formation of the rod shape of the cell. May also contribute to regulation of formation of penicillin-binding proteins.</text>
</comment>
<comment type="caution">
    <text evidence="10">The sequence shown here is derived from an EMBL/GenBank/DDBJ whole genome shotgun (WGS) entry which is preliminary data.</text>
</comment>
<accession>A0A9E5JTI5</accession>
<sequence length="160" mass="18629">MVTAHNRHVIFLTYLVALLLMVIPIGWENNWLRPEFVPMLVIYWVMVLPQQSSLLLLWLLGCFQDLLEGAMLGQHAMALMIVAYVCLLSYQRIRNYTLWHQTFFVFVLVGLNQLVDNWVHSLQGSAAPTLVFLLPALTSALIWPVVWTLLEFLRMRYRIS</sequence>
<feature type="transmembrane region" description="Helical" evidence="9">
    <location>
        <begin position="72"/>
        <end position="90"/>
    </location>
</feature>
<evidence type="ECO:0000256" key="9">
    <source>
        <dbReference type="SAM" id="Phobius"/>
    </source>
</evidence>
<name>A0A9E5JTI5_9GAMM</name>
<dbReference type="AlphaFoldDB" id="A0A9E5JTI5"/>
<comment type="similarity">
    <text evidence="2 8">Belongs to the MreD family.</text>
</comment>
<dbReference type="NCBIfam" id="TIGR03426">
    <property type="entry name" value="shape_MreD"/>
    <property type="match status" value="1"/>
</dbReference>
<keyword evidence="3 8" id="KW-1003">Cell membrane</keyword>
<feature type="transmembrane region" description="Helical" evidence="9">
    <location>
        <begin position="39"/>
        <end position="60"/>
    </location>
</feature>
<dbReference type="GO" id="GO:0008360">
    <property type="term" value="P:regulation of cell shape"/>
    <property type="evidence" value="ECO:0007669"/>
    <property type="project" value="UniProtKB-UniRule"/>
</dbReference>
<evidence type="ECO:0000256" key="2">
    <source>
        <dbReference type="ARBA" id="ARBA00007776"/>
    </source>
</evidence>
<evidence type="ECO:0000256" key="4">
    <source>
        <dbReference type="ARBA" id="ARBA00022692"/>
    </source>
</evidence>